<dbReference type="AlphaFoldDB" id="A0AAN7X4L0"/>
<feature type="region of interest" description="Disordered" evidence="1">
    <location>
        <begin position="209"/>
        <end position="228"/>
    </location>
</feature>
<dbReference type="EMBL" id="JAUZQC010000016">
    <property type="protein sequence ID" value="KAK5857551.1"/>
    <property type="molecule type" value="Genomic_DNA"/>
</dbReference>
<comment type="caution">
    <text evidence="5">The sequence shown here is derived from an EMBL/GenBank/DDBJ whole genome shotgun (WGS) entry which is preliminary data.</text>
</comment>
<name>A0AAN7X4L0_ELEMC</name>
<protein>
    <recommendedName>
        <fullName evidence="4">Ig-like domain-containing protein</fullName>
    </recommendedName>
</protein>
<keyword evidence="2" id="KW-0472">Membrane</keyword>
<gene>
    <name evidence="5" type="ORF">PBY51_010790</name>
</gene>
<reference evidence="5 6" key="1">
    <citation type="journal article" date="2023" name="Genes (Basel)">
        <title>Chromosome-Level Genome Assembly and Circadian Gene Repertoire of the Patagonia Blennie Eleginops maclovinus-The Closest Ancestral Proxy of Antarctic Cryonotothenioids.</title>
        <authorList>
            <person name="Cheng C.C."/>
            <person name="Rivera-Colon A.G."/>
            <person name="Minhas B.F."/>
            <person name="Wilson L."/>
            <person name="Rayamajhi N."/>
            <person name="Vargas-Chacoff L."/>
            <person name="Catchen J.M."/>
        </authorList>
    </citation>
    <scope>NUCLEOTIDE SEQUENCE [LARGE SCALE GENOMIC DNA]</scope>
    <source>
        <strain evidence="5">JMC-PN-2008</strain>
    </source>
</reference>
<evidence type="ECO:0000256" key="1">
    <source>
        <dbReference type="SAM" id="MobiDB-lite"/>
    </source>
</evidence>
<feature type="region of interest" description="Disordered" evidence="1">
    <location>
        <begin position="176"/>
        <end position="201"/>
    </location>
</feature>
<sequence>MLPTFYLLLFLCESTVQFTSTGWQTTTTARTTSLETSTPMTTEVRIPALQLVAKPGYPVTEGQRVQLYCGPSTIPDSVKWSWELLGDKSSKVVGNSSDLTLTKPEQSGRYQCVAQNTVSIRRSSEHIVYIISTHTTVAEQLGIAAFFFSLVALISIFAIFFWLGFQRHVATQTTSNTAAKGFPGPDKSPKGGIPPAESGGDVYMNYTGNDYSDLDLNNVTGNDYSSLS</sequence>
<dbReference type="InterPro" id="IPR007110">
    <property type="entry name" value="Ig-like_dom"/>
</dbReference>
<feature type="domain" description="Ig-like" evidence="4">
    <location>
        <begin position="47"/>
        <end position="128"/>
    </location>
</feature>
<dbReference type="SMART" id="SM00408">
    <property type="entry name" value="IGc2"/>
    <property type="match status" value="1"/>
</dbReference>
<dbReference type="InterPro" id="IPR036179">
    <property type="entry name" value="Ig-like_dom_sf"/>
</dbReference>
<feature type="transmembrane region" description="Helical" evidence="2">
    <location>
        <begin position="141"/>
        <end position="165"/>
    </location>
</feature>
<evidence type="ECO:0000256" key="3">
    <source>
        <dbReference type="SAM" id="SignalP"/>
    </source>
</evidence>
<dbReference type="Gene3D" id="2.60.40.10">
    <property type="entry name" value="Immunoglobulins"/>
    <property type="match status" value="1"/>
</dbReference>
<dbReference type="InterPro" id="IPR003599">
    <property type="entry name" value="Ig_sub"/>
</dbReference>
<dbReference type="Proteomes" id="UP001346869">
    <property type="component" value="Unassembled WGS sequence"/>
</dbReference>
<reference evidence="5 6" key="2">
    <citation type="journal article" date="2023" name="Mol. Biol. Evol.">
        <title>Genomics of Secondarily Temperate Adaptation in the Only Non-Antarctic Icefish.</title>
        <authorList>
            <person name="Rivera-Colon A.G."/>
            <person name="Rayamajhi N."/>
            <person name="Minhas B.F."/>
            <person name="Madrigal G."/>
            <person name="Bilyk K.T."/>
            <person name="Yoon V."/>
            <person name="Hune M."/>
            <person name="Gregory S."/>
            <person name="Cheng C.H.C."/>
            <person name="Catchen J.M."/>
        </authorList>
    </citation>
    <scope>NUCLEOTIDE SEQUENCE [LARGE SCALE GENOMIC DNA]</scope>
    <source>
        <strain evidence="5">JMC-PN-2008</strain>
    </source>
</reference>
<keyword evidence="3" id="KW-0732">Signal</keyword>
<keyword evidence="6" id="KW-1185">Reference proteome</keyword>
<dbReference type="Pfam" id="PF13927">
    <property type="entry name" value="Ig_3"/>
    <property type="match status" value="1"/>
</dbReference>
<evidence type="ECO:0000313" key="6">
    <source>
        <dbReference type="Proteomes" id="UP001346869"/>
    </source>
</evidence>
<organism evidence="5 6">
    <name type="scientific">Eleginops maclovinus</name>
    <name type="common">Patagonian blennie</name>
    <name type="synonym">Eleginus maclovinus</name>
    <dbReference type="NCBI Taxonomy" id="56733"/>
    <lineage>
        <taxon>Eukaryota</taxon>
        <taxon>Metazoa</taxon>
        <taxon>Chordata</taxon>
        <taxon>Craniata</taxon>
        <taxon>Vertebrata</taxon>
        <taxon>Euteleostomi</taxon>
        <taxon>Actinopterygii</taxon>
        <taxon>Neopterygii</taxon>
        <taxon>Teleostei</taxon>
        <taxon>Neoteleostei</taxon>
        <taxon>Acanthomorphata</taxon>
        <taxon>Eupercaria</taxon>
        <taxon>Perciformes</taxon>
        <taxon>Notothenioidei</taxon>
        <taxon>Eleginopidae</taxon>
        <taxon>Eleginops</taxon>
    </lineage>
</organism>
<dbReference type="SMART" id="SM00409">
    <property type="entry name" value="IG"/>
    <property type="match status" value="1"/>
</dbReference>
<feature type="chain" id="PRO_5042892489" description="Ig-like domain-containing protein" evidence="3">
    <location>
        <begin position="19"/>
        <end position="228"/>
    </location>
</feature>
<keyword evidence="2" id="KW-1133">Transmembrane helix</keyword>
<accession>A0AAN7X4L0</accession>
<feature type="signal peptide" evidence="3">
    <location>
        <begin position="1"/>
        <end position="18"/>
    </location>
</feature>
<evidence type="ECO:0000259" key="4">
    <source>
        <dbReference type="PROSITE" id="PS50835"/>
    </source>
</evidence>
<dbReference type="PROSITE" id="PS50835">
    <property type="entry name" value="IG_LIKE"/>
    <property type="match status" value="1"/>
</dbReference>
<dbReference type="SUPFAM" id="SSF48726">
    <property type="entry name" value="Immunoglobulin"/>
    <property type="match status" value="1"/>
</dbReference>
<keyword evidence="2" id="KW-0812">Transmembrane</keyword>
<evidence type="ECO:0000313" key="5">
    <source>
        <dbReference type="EMBL" id="KAK5857551.1"/>
    </source>
</evidence>
<evidence type="ECO:0000256" key="2">
    <source>
        <dbReference type="SAM" id="Phobius"/>
    </source>
</evidence>
<proteinExistence type="predicted"/>
<dbReference type="InterPro" id="IPR013783">
    <property type="entry name" value="Ig-like_fold"/>
</dbReference>
<dbReference type="InterPro" id="IPR003598">
    <property type="entry name" value="Ig_sub2"/>
</dbReference>